<evidence type="ECO:0000313" key="6">
    <source>
        <dbReference type="EMBL" id="KAE9113699.1"/>
    </source>
</evidence>
<dbReference type="EMBL" id="QXFX01001706">
    <property type="protein sequence ID" value="KAE9085997.1"/>
    <property type="molecule type" value="Genomic_DNA"/>
</dbReference>
<keyword evidence="13" id="KW-1185">Reference proteome</keyword>
<dbReference type="EMBL" id="QXFY01001704">
    <property type="protein sequence ID" value="KAE9311385.1"/>
    <property type="molecule type" value="Genomic_DNA"/>
</dbReference>
<dbReference type="Proteomes" id="UP000460718">
    <property type="component" value="Unassembled WGS sequence"/>
</dbReference>
<evidence type="ECO:0000313" key="17">
    <source>
        <dbReference type="Proteomes" id="UP000441208"/>
    </source>
</evidence>
<keyword evidence="1" id="KW-0812">Transmembrane</keyword>
<protein>
    <submittedName>
        <fullName evidence="5">Uncharacterized protein</fullName>
    </submittedName>
</protein>
<dbReference type="Proteomes" id="UP000441208">
    <property type="component" value="Unassembled WGS sequence"/>
</dbReference>
<dbReference type="Proteomes" id="UP000429523">
    <property type="component" value="Unassembled WGS sequence"/>
</dbReference>
<evidence type="ECO:0000313" key="5">
    <source>
        <dbReference type="EMBL" id="KAE9086266.1"/>
    </source>
</evidence>
<evidence type="ECO:0000256" key="1">
    <source>
        <dbReference type="SAM" id="Phobius"/>
    </source>
</evidence>
<dbReference type="EMBL" id="QXFZ01001704">
    <property type="protein sequence ID" value="KAE9086266.1"/>
    <property type="molecule type" value="Genomic_DNA"/>
</dbReference>
<evidence type="ECO:0000313" key="11">
    <source>
        <dbReference type="EMBL" id="KAE9311385.1"/>
    </source>
</evidence>
<evidence type="ECO:0000313" key="21">
    <source>
        <dbReference type="Proteomes" id="UP000488956"/>
    </source>
</evidence>
<sequence>MKKSLVSKPLGHDSMRWLQTLVALLMTVGVFSVAWELVALHTQRSFLSVFDELEADVSSDDLLHLSYLQAACRAENDTVLPVSYAAPGTVGGSLQPSAHFSTSLFHQRDPRLVDELRKCPDVDIYMPSSARDPAGCAAVAGPLKFLQSRLLPDWVFDATMYDITAKQSTTYFELCPHTPMLFLSPDHVLKLTKHAAWPSTKPVYLMAPGLGLEDGDETPPADLTRSVLELTDVVLCQTSRCDQDMTRFVERMAKDGNAKNTRVLYTSHISADPANLARRVLGDEAVPEKNETHFADGRFAHTTWDIASRTTQDVINCWNTHVNYLPQLDVFLLKKDHNGKPGDGARLYKPFPGDDTTKIQTLDELQFARSFSGASFFVCPTAKDDCLHLARASGGVIVAGDGYPTNELLSSSEGVFFPTSDSTVLPPVERRSPLPDDSLLLPSPEPSYRSSDLCATVIKAYTSTSVNTRLKFATQTRRHFNEDAKLFMRRMLELRAFAYQEPEDQHQSLRHLN</sequence>
<dbReference type="EMBL" id="QXGA01001651">
    <property type="protein sequence ID" value="KAE9113699.1"/>
    <property type="molecule type" value="Genomic_DNA"/>
</dbReference>
<evidence type="ECO:0000313" key="7">
    <source>
        <dbReference type="EMBL" id="KAE9186715.1"/>
    </source>
</evidence>
<dbReference type="Proteomes" id="UP000440732">
    <property type="component" value="Unassembled WGS sequence"/>
</dbReference>
<organism evidence="5 17">
    <name type="scientific">Phytophthora fragariae</name>
    <dbReference type="NCBI Taxonomy" id="53985"/>
    <lineage>
        <taxon>Eukaryota</taxon>
        <taxon>Sar</taxon>
        <taxon>Stramenopiles</taxon>
        <taxon>Oomycota</taxon>
        <taxon>Peronosporomycetes</taxon>
        <taxon>Peronosporales</taxon>
        <taxon>Peronosporaceae</taxon>
        <taxon>Phytophthora</taxon>
    </lineage>
</organism>
<evidence type="ECO:0000313" key="15">
    <source>
        <dbReference type="Proteomes" id="UP000440367"/>
    </source>
</evidence>
<dbReference type="Proteomes" id="UP000440367">
    <property type="component" value="Unassembled WGS sequence"/>
</dbReference>
<dbReference type="EMBL" id="QXGE01001574">
    <property type="protein sequence ID" value="KAE9290847.1"/>
    <property type="molecule type" value="Genomic_DNA"/>
</dbReference>
<accession>A0A6A3QZ68</accession>
<evidence type="ECO:0000313" key="18">
    <source>
        <dbReference type="Proteomes" id="UP000460718"/>
    </source>
</evidence>
<evidence type="ECO:0000313" key="9">
    <source>
        <dbReference type="EMBL" id="KAE9200060.1"/>
    </source>
</evidence>
<dbReference type="OrthoDB" id="2100592at2759"/>
<evidence type="ECO:0000313" key="3">
    <source>
        <dbReference type="EMBL" id="KAE8987601.1"/>
    </source>
</evidence>
<keyword evidence="1" id="KW-1133">Transmembrane helix</keyword>
<evidence type="ECO:0000313" key="13">
    <source>
        <dbReference type="Proteomes" id="UP000433483"/>
    </source>
</evidence>
<dbReference type="Proteomes" id="UP000437068">
    <property type="component" value="Unassembled WGS sequence"/>
</dbReference>
<evidence type="ECO:0000313" key="4">
    <source>
        <dbReference type="EMBL" id="KAE9085997.1"/>
    </source>
</evidence>
<dbReference type="Proteomes" id="UP000488956">
    <property type="component" value="Unassembled WGS sequence"/>
</dbReference>
<evidence type="ECO:0000313" key="2">
    <source>
        <dbReference type="EMBL" id="KAE8927699.1"/>
    </source>
</evidence>
<comment type="caution">
    <text evidence="5">The sequence shown here is derived from an EMBL/GenBank/DDBJ whole genome shotgun (WGS) entry which is preliminary data.</text>
</comment>
<evidence type="ECO:0000313" key="20">
    <source>
        <dbReference type="Proteomes" id="UP000486351"/>
    </source>
</evidence>
<proteinExistence type="predicted"/>
<dbReference type="EMBL" id="QXGF01001805">
    <property type="protein sequence ID" value="KAE8927699.1"/>
    <property type="molecule type" value="Genomic_DNA"/>
</dbReference>
<evidence type="ECO:0000313" key="16">
    <source>
        <dbReference type="Proteomes" id="UP000440732"/>
    </source>
</evidence>
<dbReference type="EMBL" id="QXGC01001712">
    <property type="protein sequence ID" value="KAE9197448.1"/>
    <property type="molecule type" value="Genomic_DNA"/>
</dbReference>
<dbReference type="EMBL" id="QXGB01001707">
    <property type="protein sequence ID" value="KAE9186715.1"/>
    <property type="molecule type" value="Genomic_DNA"/>
</dbReference>
<reference evidence="12 13" key="1">
    <citation type="submission" date="2018-08" db="EMBL/GenBank/DDBJ databases">
        <title>Genomic investigation of the strawberry pathogen Phytophthora fragariae indicates pathogenicity is determined by transcriptional variation in three key races.</title>
        <authorList>
            <person name="Adams T.M."/>
            <person name="Armitage A.D."/>
            <person name="Sobczyk M.K."/>
            <person name="Bates H.J."/>
            <person name="Dunwell J.M."/>
            <person name="Nellist C.F."/>
            <person name="Harrison R.J."/>
        </authorList>
    </citation>
    <scope>NUCLEOTIDE SEQUENCE [LARGE SCALE GENOMIC DNA]</scope>
    <source>
        <strain evidence="10 14">A4</strain>
        <strain evidence="9 15">BC-1</strain>
        <strain evidence="8 19">BC-23</strain>
        <strain evidence="7 13">NOV-27</strain>
        <strain evidence="6 16">NOV-5</strain>
        <strain evidence="5 17">NOV-71</strain>
        <strain evidence="11 20">NOV-77</strain>
        <strain evidence="2 12">NOV-9</strain>
        <strain evidence="4 21">ONT-3</strain>
        <strain evidence="3 18">SCRP245</strain>
    </source>
</reference>
<evidence type="ECO:0000313" key="10">
    <source>
        <dbReference type="EMBL" id="KAE9290847.1"/>
    </source>
</evidence>
<dbReference type="Proteomes" id="UP000433483">
    <property type="component" value="Unassembled WGS sequence"/>
</dbReference>
<name>A0A6A3QZ68_9STRA</name>
<dbReference type="AlphaFoldDB" id="A0A6A3QZ68"/>
<evidence type="ECO:0000313" key="14">
    <source>
        <dbReference type="Proteomes" id="UP000437068"/>
    </source>
</evidence>
<evidence type="ECO:0000313" key="8">
    <source>
        <dbReference type="EMBL" id="KAE9197448.1"/>
    </source>
</evidence>
<evidence type="ECO:0000313" key="12">
    <source>
        <dbReference type="Proteomes" id="UP000429523"/>
    </source>
</evidence>
<feature type="transmembrane region" description="Helical" evidence="1">
    <location>
        <begin position="21"/>
        <end position="40"/>
    </location>
</feature>
<dbReference type="Proteomes" id="UP000486351">
    <property type="component" value="Unassembled WGS sequence"/>
</dbReference>
<keyword evidence="1" id="KW-0472">Membrane</keyword>
<dbReference type="Proteomes" id="UP000476176">
    <property type="component" value="Unassembled WGS sequence"/>
</dbReference>
<gene>
    <name evidence="10" type="ORF">PF001_g19434</name>
    <name evidence="9" type="ORF">PF002_g21954</name>
    <name evidence="8" type="ORF">PF004_g19829</name>
    <name evidence="7" type="ORF">PF005_g20741</name>
    <name evidence="6" type="ORF">PF006_g19684</name>
    <name evidence="5" type="ORF">PF007_g20841</name>
    <name evidence="11" type="ORF">PF008_g20223</name>
    <name evidence="2" type="ORF">PF009_g22138</name>
    <name evidence="4" type="ORF">PF010_g20259</name>
    <name evidence="3" type="ORF">PF011_g19515</name>
</gene>
<evidence type="ECO:0000313" key="19">
    <source>
        <dbReference type="Proteomes" id="UP000476176"/>
    </source>
</evidence>
<dbReference type="EMBL" id="QXGD01001735">
    <property type="protein sequence ID" value="KAE9200060.1"/>
    <property type="molecule type" value="Genomic_DNA"/>
</dbReference>
<dbReference type="EMBL" id="QXFW01001660">
    <property type="protein sequence ID" value="KAE8987601.1"/>
    <property type="molecule type" value="Genomic_DNA"/>
</dbReference>